<comment type="caution">
    <text evidence="3">The sequence shown here is derived from an EMBL/GenBank/DDBJ whole genome shotgun (WGS) entry which is preliminary data.</text>
</comment>
<name>A0A0F8WG55_9ZZZZ</name>
<dbReference type="AlphaFoldDB" id="A0A0F8WG55"/>
<evidence type="ECO:0000256" key="1">
    <source>
        <dbReference type="SAM" id="MobiDB-lite"/>
    </source>
</evidence>
<dbReference type="InterPro" id="IPR013429">
    <property type="entry name" value="Regulatory_FmdB_Zinc_ribbon"/>
</dbReference>
<dbReference type="NCBIfam" id="TIGR02605">
    <property type="entry name" value="CxxC_CxxC_SSSS"/>
    <property type="match status" value="1"/>
</dbReference>
<dbReference type="PANTHER" id="PTHR34404:SF2">
    <property type="entry name" value="CONSERVED SERINE RICH PROTEIN"/>
    <property type="match status" value="1"/>
</dbReference>
<organism evidence="3">
    <name type="scientific">marine sediment metagenome</name>
    <dbReference type="NCBI Taxonomy" id="412755"/>
    <lineage>
        <taxon>unclassified sequences</taxon>
        <taxon>metagenomes</taxon>
        <taxon>ecological metagenomes</taxon>
    </lineage>
</organism>
<accession>A0A0F8WG55</accession>
<feature type="domain" description="Putative regulatory protein FmdB zinc ribbon" evidence="2">
    <location>
        <begin position="1"/>
        <end position="40"/>
    </location>
</feature>
<reference evidence="3" key="1">
    <citation type="journal article" date="2015" name="Nature">
        <title>Complex archaea that bridge the gap between prokaryotes and eukaryotes.</title>
        <authorList>
            <person name="Spang A."/>
            <person name="Saw J.H."/>
            <person name="Jorgensen S.L."/>
            <person name="Zaremba-Niedzwiedzka K."/>
            <person name="Martijn J."/>
            <person name="Lind A.E."/>
            <person name="van Eijk R."/>
            <person name="Schleper C."/>
            <person name="Guy L."/>
            <person name="Ettema T.J."/>
        </authorList>
    </citation>
    <scope>NUCLEOTIDE SEQUENCE</scope>
</reference>
<dbReference type="Pfam" id="PF09723">
    <property type="entry name" value="Zn_ribbon_8"/>
    <property type="match status" value="1"/>
</dbReference>
<proteinExistence type="predicted"/>
<feature type="region of interest" description="Disordered" evidence="1">
    <location>
        <begin position="56"/>
        <end position="92"/>
    </location>
</feature>
<dbReference type="EMBL" id="LAZR01065306">
    <property type="protein sequence ID" value="KKK55822.1"/>
    <property type="molecule type" value="Genomic_DNA"/>
</dbReference>
<evidence type="ECO:0000313" key="3">
    <source>
        <dbReference type="EMBL" id="KKK55822.1"/>
    </source>
</evidence>
<dbReference type="PANTHER" id="PTHR34404">
    <property type="entry name" value="REGULATORY PROTEIN, FMDB FAMILY"/>
    <property type="match status" value="1"/>
</dbReference>
<feature type="compositionally biased region" description="Basic and acidic residues" evidence="1">
    <location>
        <begin position="73"/>
        <end position="86"/>
    </location>
</feature>
<sequence>MPIYEYLCSSGHHYERAEGFDAPAQQTCPTCGSHSRRQISLPAVIFKGSGFYSTDNRKGAAGDDGAGSSISADHGDSQKSGSDSKAEAATAD</sequence>
<evidence type="ECO:0000259" key="2">
    <source>
        <dbReference type="SMART" id="SM00834"/>
    </source>
</evidence>
<dbReference type="SMART" id="SM00834">
    <property type="entry name" value="CxxC_CXXC_SSSS"/>
    <property type="match status" value="1"/>
</dbReference>
<gene>
    <name evidence="3" type="ORF">LCGC14_3070690</name>
</gene>
<protein>
    <recommendedName>
        <fullName evidence="2">Putative regulatory protein FmdB zinc ribbon domain-containing protein</fullName>
    </recommendedName>
</protein>